<feature type="chain" id="PRO_5042277255" description="ubiquitinyl hydrolase 1" evidence="13">
    <location>
        <begin position="17"/>
        <end position="894"/>
    </location>
</feature>
<dbReference type="PROSITE" id="PS50235">
    <property type="entry name" value="USP_3"/>
    <property type="match status" value="1"/>
</dbReference>
<dbReference type="EMBL" id="SDAM02000907">
    <property type="protein sequence ID" value="KAH6823389.1"/>
    <property type="molecule type" value="Genomic_DNA"/>
</dbReference>
<evidence type="ECO:0000256" key="6">
    <source>
        <dbReference type="ARBA" id="ARBA00022771"/>
    </source>
</evidence>
<feature type="region of interest" description="Disordered" evidence="12">
    <location>
        <begin position="780"/>
        <end position="800"/>
    </location>
</feature>
<comment type="caution">
    <text evidence="16">The sequence shown here is derived from an EMBL/GenBank/DDBJ whole genome shotgun (WGS) entry which is preliminary data.</text>
</comment>
<dbReference type="Pfam" id="PF00443">
    <property type="entry name" value="UCH"/>
    <property type="match status" value="1"/>
</dbReference>
<dbReference type="PANTHER" id="PTHR24006">
    <property type="entry name" value="UBIQUITIN CARBOXYL-TERMINAL HYDROLASE"/>
    <property type="match status" value="1"/>
</dbReference>
<sequence>MLVIVAILLIFGAVVRHKWKNAAAKKEEILRLLAAASHEEAEIAKLQGVDVYESPPPPPPPPQIQNQYFCAVCYCPTTTRCSQCKSVRYCSGKCQIIHWRQGHKDECRPASSLQVSKESACAVKTALLEQFEINCNNEAEICSDPTEQLDDSGSSSSSLPCFSSSAEHSETSFDASSSENFESGTPIGPDKVASGGIDYHMSQSTSDSDEADVSSVSPLHPTTQAVNNKIGVTEIKKSQSTKPDDGFRKTSTEDKRTGDGAALSKDCVGTTELRSSKSYGSPKTSSSVENHTNQTHLPSDKVTKSMYSRRSGSHQQVPNVDTKNSPCLKSSSTTSLDFWGNEAQLCRSTETRSLSFRSPENDERMSSKTGSGHSLLSELEDAQTLLQPTSKALKTSMRKFVDHFKVSKQSKSYTFDVGKDSAGNYNHKIIFSPKLFMQLYSCDGVELHPVGLMNCGNSCYANAVLQCLMFTRPIAAYLLQGLHSKTCRKRDWCLICEFESLIRKGQEMKSPLSPVGILSHIQRIGSHLSHGREEDAHDFLRNVIDSMQSIWLEEAHVSGSLAEDSTLLGLTFGGHLRSKIKCMKCSGRSVQYDRMMDLTVEIDGDINTLEQALAQFTISETLAGEDKYKCSRCMSYVKAKKKLTVIEAPNILTIVLKRFRSGNLGKLNKLVRFPEVLNLARYMSGMSDKYPIYDLYAVVVHLNMTNAAYSGHYISYVKDIKGEWFRIDDSRVSHVDLETVLSAEAYILFYARRTPRGPSLLTNSSMYSDGKSRRNLEAISSSANAKKKNSKPSSGYAESSMLLHQESERQSYKMHPREIRGSHAAEDYEDWGPVCKNPILDSSSDCSSIFSVSDAGSCSTDSTKESNAEDKMEEAGIECNGRTSRFSKGARTWI</sequence>
<dbReference type="InterPro" id="IPR002893">
    <property type="entry name" value="Znf_MYND"/>
</dbReference>
<dbReference type="EC" id="3.4.19.12" evidence="3"/>
<keyword evidence="17" id="KW-1185">Reference proteome</keyword>
<evidence type="ECO:0000259" key="15">
    <source>
        <dbReference type="PROSITE" id="PS50865"/>
    </source>
</evidence>
<evidence type="ECO:0000256" key="9">
    <source>
        <dbReference type="ARBA" id="ARBA00022807"/>
    </source>
</evidence>
<dbReference type="Gene3D" id="6.10.140.2220">
    <property type="match status" value="1"/>
</dbReference>
<dbReference type="SUPFAM" id="SSF144232">
    <property type="entry name" value="HIT/MYND zinc finger-like"/>
    <property type="match status" value="1"/>
</dbReference>
<evidence type="ECO:0000256" key="8">
    <source>
        <dbReference type="ARBA" id="ARBA00022801"/>
    </source>
</evidence>
<dbReference type="GO" id="GO:0005829">
    <property type="term" value="C:cytosol"/>
    <property type="evidence" value="ECO:0007669"/>
    <property type="project" value="TreeGrafter"/>
</dbReference>
<feature type="signal peptide" evidence="13">
    <location>
        <begin position="1"/>
        <end position="16"/>
    </location>
</feature>
<dbReference type="InterPro" id="IPR038765">
    <property type="entry name" value="Papain-like_cys_pep_sf"/>
</dbReference>
<reference evidence="16 17" key="1">
    <citation type="journal article" date="2021" name="Nat. Commun.">
        <title>Incipient diploidization of the medicinal plant Perilla within 10,000 years.</title>
        <authorList>
            <person name="Zhang Y."/>
            <person name="Shen Q."/>
            <person name="Leng L."/>
            <person name="Zhang D."/>
            <person name="Chen S."/>
            <person name="Shi Y."/>
            <person name="Ning Z."/>
            <person name="Chen S."/>
        </authorList>
    </citation>
    <scope>NUCLEOTIDE SEQUENCE [LARGE SCALE GENOMIC DNA]</scope>
    <source>
        <strain evidence="17">cv. PC099</strain>
    </source>
</reference>
<feature type="region of interest" description="Disordered" evidence="12">
    <location>
        <begin position="853"/>
        <end position="874"/>
    </location>
</feature>
<feature type="compositionally biased region" description="Polar residues" evidence="12">
    <location>
        <begin position="288"/>
        <end position="297"/>
    </location>
</feature>
<comment type="similarity">
    <text evidence="2">Belongs to the peptidase C19 family.</text>
</comment>
<keyword evidence="9" id="KW-0788">Thiol protease</keyword>
<evidence type="ECO:0000256" key="4">
    <source>
        <dbReference type="ARBA" id="ARBA00022670"/>
    </source>
</evidence>
<evidence type="ECO:0000313" key="16">
    <source>
        <dbReference type="EMBL" id="KAH6823389.1"/>
    </source>
</evidence>
<keyword evidence="13" id="KW-0732">Signal</keyword>
<evidence type="ECO:0000256" key="2">
    <source>
        <dbReference type="ARBA" id="ARBA00009085"/>
    </source>
</evidence>
<dbReference type="Proteomes" id="UP001190926">
    <property type="component" value="Unassembled WGS sequence"/>
</dbReference>
<evidence type="ECO:0000256" key="12">
    <source>
        <dbReference type="SAM" id="MobiDB-lite"/>
    </source>
</evidence>
<keyword evidence="4 16" id="KW-0645">Protease</keyword>
<evidence type="ECO:0000256" key="13">
    <source>
        <dbReference type="SAM" id="SignalP"/>
    </source>
</evidence>
<dbReference type="GO" id="GO:0004843">
    <property type="term" value="F:cysteine-type deubiquitinase activity"/>
    <property type="evidence" value="ECO:0007669"/>
    <property type="project" value="UniProtKB-EC"/>
</dbReference>
<dbReference type="AlphaFoldDB" id="A0AAD4P1R4"/>
<dbReference type="Gene3D" id="3.90.70.10">
    <property type="entry name" value="Cysteine proteinases"/>
    <property type="match status" value="1"/>
</dbReference>
<dbReference type="GO" id="GO:0016579">
    <property type="term" value="P:protein deubiquitination"/>
    <property type="evidence" value="ECO:0007669"/>
    <property type="project" value="InterPro"/>
</dbReference>
<gene>
    <name evidence="16" type="ORF">C2S53_000127</name>
</gene>
<feature type="domain" description="USP" evidence="14">
    <location>
        <begin position="450"/>
        <end position="753"/>
    </location>
</feature>
<accession>A0AAD4P1R4</accession>
<feature type="compositionally biased region" description="Polar residues" evidence="12">
    <location>
        <begin position="172"/>
        <end position="183"/>
    </location>
</feature>
<dbReference type="GO" id="GO:0005634">
    <property type="term" value="C:nucleus"/>
    <property type="evidence" value="ECO:0007669"/>
    <property type="project" value="TreeGrafter"/>
</dbReference>
<evidence type="ECO:0000259" key="14">
    <source>
        <dbReference type="PROSITE" id="PS50235"/>
    </source>
</evidence>
<dbReference type="InterPro" id="IPR028889">
    <property type="entry name" value="USP"/>
</dbReference>
<proteinExistence type="inferred from homology"/>
<dbReference type="SUPFAM" id="SSF54001">
    <property type="entry name" value="Cysteine proteinases"/>
    <property type="match status" value="1"/>
</dbReference>
<keyword evidence="10" id="KW-0862">Zinc</keyword>
<dbReference type="InterPro" id="IPR050164">
    <property type="entry name" value="Peptidase_C19"/>
</dbReference>
<dbReference type="GO" id="GO:0008270">
    <property type="term" value="F:zinc ion binding"/>
    <property type="evidence" value="ECO:0007669"/>
    <property type="project" value="UniProtKB-KW"/>
</dbReference>
<evidence type="ECO:0000256" key="10">
    <source>
        <dbReference type="ARBA" id="ARBA00022833"/>
    </source>
</evidence>
<feature type="domain" description="MYND-type" evidence="15">
    <location>
        <begin position="70"/>
        <end position="107"/>
    </location>
</feature>
<keyword evidence="6 11" id="KW-0863">Zinc-finger</keyword>
<feature type="compositionally biased region" description="Basic and acidic residues" evidence="12">
    <location>
        <begin position="862"/>
        <end position="874"/>
    </location>
</feature>
<keyword evidence="8" id="KW-0378">Hydrolase</keyword>
<dbReference type="FunFam" id="6.10.140.2220:FF:000006">
    <property type="entry name" value="Ubiquitin carboxyl-terminal hydrolase 15"/>
    <property type="match status" value="1"/>
</dbReference>
<keyword evidence="7" id="KW-0833">Ubl conjugation pathway</keyword>
<dbReference type="PROSITE" id="PS00972">
    <property type="entry name" value="USP_1"/>
    <property type="match status" value="1"/>
</dbReference>
<evidence type="ECO:0000256" key="11">
    <source>
        <dbReference type="PROSITE-ProRule" id="PRU00134"/>
    </source>
</evidence>
<keyword evidence="5" id="KW-0479">Metal-binding</keyword>
<feature type="compositionally biased region" description="Low complexity" evidence="12">
    <location>
        <begin position="276"/>
        <end position="287"/>
    </location>
</feature>
<dbReference type="PROSITE" id="PS50865">
    <property type="entry name" value="ZF_MYND_2"/>
    <property type="match status" value="1"/>
</dbReference>
<name>A0AAD4P1R4_PERFH</name>
<dbReference type="InterPro" id="IPR018200">
    <property type="entry name" value="USP_CS"/>
</dbReference>
<evidence type="ECO:0000256" key="5">
    <source>
        <dbReference type="ARBA" id="ARBA00022723"/>
    </source>
</evidence>
<feature type="compositionally biased region" description="Polar residues" evidence="12">
    <location>
        <begin position="305"/>
        <end position="332"/>
    </location>
</feature>
<feature type="compositionally biased region" description="Low complexity" evidence="12">
    <location>
        <begin position="152"/>
        <end position="165"/>
    </location>
</feature>
<protein>
    <recommendedName>
        <fullName evidence="3">ubiquitinyl hydrolase 1</fullName>
        <ecNumber evidence="3">3.4.19.12</ecNumber>
    </recommendedName>
</protein>
<feature type="region of interest" description="Disordered" evidence="12">
    <location>
        <begin position="350"/>
        <end position="374"/>
    </location>
</feature>
<dbReference type="PROSITE" id="PS01360">
    <property type="entry name" value="ZF_MYND_1"/>
    <property type="match status" value="1"/>
</dbReference>
<dbReference type="InterPro" id="IPR001394">
    <property type="entry name" value="Peptidase_C19_UCH"/>
</dbReference>
<feature type="region of interest" description="Disordered" evidence="12">
    <location>
        <begin position="145"/>
        <end position="332"/>
    </location>
</feature>
<dbReference type="PANTHER" id="PTHR24006:SF690">
    <property type="entry name" value="UBIQUITIN CARBOXYL-TERMINAL HYDROLASE 17"/>
    <property type="match status" value="1"/>
</dbReference>
<comment type="catalytic activity">
    <reaction evidence="1">
        <text>Thiol-dependent hydrolysis of ester, thioester, amide, peptide and isopeptide bonds formed by the C-terminal Gly of ubiquitin (a 76-residue protein attached to proteins as an intracellular targeting signal).</text>
        <dbReference type="EC" id="3.4.19.12"/>
    </reaction>
</comment>
<dbReference type="FunFam" id="3.90.70.10:FF:000026">
    <property type="entry name" value="Ubiquitin carboxyl-terminal hydrolase 15"/>
    <property type="match status" value="1"/>
</dbReference>
<evidence type="ECO:0000256" key="7">
    <source>
        <dbReference type="ARBA" id="ARBA00022786"/>
    </source>
</evidence>
<evidence type="ECO:0000313" key="17">
    <source>
        <dbReference type="Proteomes" id="UP001190926"/>
    </source>
</evidence>
<dbReference type="Pfam" id="PF01753">
    <property type="entry name" value="zf-MYND"/>
    <property type="match status" value="1"/>
</dbReference>
<organism evidence="16 17">
    <name type="scientific">Perilla frutescens var. hirtella</name>
    <name type="common">Perilla citriodora</name>
    <name type="synonym">Perilla setoyensis</name>
    <dbReference type="NCBI Taxonomy" id="608512"/>
    <lineage>
        <taxon>Eukaryota</taxon>
        <taxon>Viridiplantae</taxon>
        <taxon>Streptophyta</taxon>
        <taxon>Embryophyta</taxon>
        <taxon>Tracheophyta</taxon>
        <taxon>Spermatophyta</taxon>
        <taxon>Magnoliopsida</taxon>
        <taxon>eudicotyledons</taxon>
        <taxon>Gunneridae</taxon>
        <taxon>Pentapetalae</taxon>
        <taxon>asterids</taxon>
        <taxon>lamiids</taxon>
        <taxon>Lamiales</taxon>
        <taxon>Lamiaceae</taxon>
        <taxon>Nepetoideae</taxon>
        <taxon>Elsholtzieae</taxon>
        <taxon>Perilla</taxon>
    </lineage>
</organism>
<dbReference type="GO" id="GO:0006508">
    <property type="term" value="P:proteolysis"/>
    <property type="evidence" value="ECO:0007669"/>
    <property type="project" value="UniProtKB-KW"/>
</dbReference>
<evidence type="ECO:0000256" key="3">
    <source>
        <dbReference type="ARBA" id="ARBA00012759"/>
    </source>
</evidence>
<evidence type="ECO:0000256" key="1">
    <source>
        <dbReference type="ARBA" id="ARBA00000707"/>
    </source>
</evidence>
<feature type="compositionally biased region" description="Basic and acidic residues" evidence="12">
    <location>
        <begin position="234"/>
        <end position="258"/>
    </location>
</feature>